<dbReference type="PROSITE" id="PS50887">
    <property type="entry name" value="GGDEF"/>
    <property type="match status" value="1"/>
</dbReference>
<dbReference type="eggNOG" id="COG5001">
    <property type="taxonomic scope" value="Bacteria"/>
</dbReference>
<dbReference type="RefSeq" id="WP_009727056.1">
    <property type="nucleotide sequence ID" value="NZ_APHR01000057.1"/>
</dbReference>
<dbReference type="InterPro" id="IPR000014">
    <property type="entry name" value="PAS"/>
</dbReference>
<dbReference type="SMART" id="SM00086">
    <property type="entry name" value="PAC"/>
    <property type="match status" value="2"/>
</dbReference>
<evidence type="ECO:0000259" key="5">
    <source>
        <dbReference type="PROSITE" id="PS50883"/>
    </source>
</evidence>
<feature type="domain" description="PAC" evidence="4">
    <location>
        <begin position="803"/>
        <end position="855"/>
    </location>
</feature>
<dbReference type="InterPro" id="IPR043128">
    <property type="entry name" value="Rev_trsase/Diguanyl_cyclase"/>
</dbReference>
<dbReference type="PANTHER" id="PTHR44757:SF2">
    <property type="entry name" value="BIOFILM ARCHITECTURE MAINTENANCE PROTEIN MBAA"/>
    <property type="match status" value="1"/>
</dbReference>
<dbReference type="PROSITE" id="PS50113">
    <property type="entry name" value="PAC"/>
    <property type="match status" value="2"/>
</dbReference>
<dbReference type="Proteomes" id="UP000012019">
    <property type="component" value="Unassembled WGS sequence"/>
</dbReference>
<dbReference type="SMART" id="SM00091">
    <property type="entry name" value="PAS"/>
    <property type="match status" value="2"/>
</dbReference>
<feature type="domain" description="PAS" evidence="3">
    <location>
        <begin position="736"/>
        <end position="776"/>
    </location>
</feature>
<dbReference type="Gene3D" id="3.40.190.10">
    <property type="entry name" value="Periplasmic binding protein-like II"/>
    <property type="match status" value="4"/>
</dbReference>
<comment type="caution">
    <text evidence="7">The sequence shown here is derived from an EMBL/GenBank/DDBJ whole genome shotgun (WGS) entry which is preliminary data.</text>
</comment>
<feature type="signal peptide" evidence="2">
    <location>
        <begin position="1"/>
        <end position="21"/>
    </location>
</feature>
<feature type="chain" id="PRO_5004082943" evidence="2">
    <location>
        <begin position="22"/>
        <end position="1420"/>
    </location>
</feature>
<dbReference type="eggNOG" id="COG0715">
    <property type="taxonomic scope" value="Bacteria"/>
</dbReference>
<evidence type="ECO:0000256" key="2">
    <source>
        <dbReference type="SAM" id="SignalP"/>
    </source>
</evidence>
<evidence type="ECO:0000313" key="7">
    <source>
        <dbReference type="EMBL" id="EMR12409.1"/>
    </source>
</evidence>
<dbReference type="OrthoDB" id="9813913at2"/>
<dbReference type="Gene3D" id="3.30.450.20">
    <property type="entry name" value="PAS domain"/>
    <property type="match status" value="2"/>
</dbReference>
<dbReference type="Pfam" id="PF09084">
    <property type="entry name" value="NMT1"/>
    <property type="match status" value="1"/>
</dbReference>
<dbReference type="Gene3D" id="3.20.20.450">
    <property type="entry name" value="EAL domain"/>
    <property type="match status" value="1"/>
</dbReference>
<feature type="domain" description="GGDEF" evidence="6">
    <location>
        <begin position="887"/>
        <end position="1020"/>
    </location>
</feature>
<keyword evidence="8" id="KW-1185">Reference proteome</keyword>
<evidence type="ECO:0000259" key="6">
    <source>
        <dbReference type="PROSITE" id="PS50887"/>
    </source>
</evidence>
<dbReference type="Pfam" id="PF00990">
    <property type="entry name" value="GGDEF"/>
    <property type="match status" value="1"/>
</dbReference>
<dbReference type="Pfam" id="PF00497">
    <property type="entry name" value="SBP_bac_3"/>
    <property type="match status" value="1"/>
</dbReference>
<comment type="cofactor">
    <cofactor evidence="1">
        <name>Mg(2+)</name>
        <dbReference type="ChEBI" id="CHEBI:18420"/>
    </cofactor>
</comment>
<dbReference type="InterPro" id="IPR001610">
    <property type="entry name" value="PAC"/>
</dbReference>
<evidence type="ECO:0000256" key="1">
    <source>
        <dbReference type="ARBA" id="ARBA00001946"/>
    </source>
</evidence>
<dbReference type="InterPro" id="IPR000160">
    <property type="entry name" value="GGDEF_dom"/>
</dbReference>
<dbReference type="SMART" id="SM00052">
    <property type="entry name" value="EAL"/>
    <property type="match status" value="1"/>
</dbReference>
<dbReference type="InterPro" id="IPR029787">
    <property type="entry name" value="Nucleotide_cyclase"/>
</dbReference>
<feature type="domain" description="PAS" evidence="3">
    <location>
        <begin position="603"/>
        <end position="658"/>
    </location>
</feature>
<reference evidence="7 8" key="1">
    <citation type="journal article" date="2013" name="Genome Announc.">
        <title>Draft Genome Sequence of Methylophaga lonarensis MPLT, a Haloalkaliphilic (Non-Methane-Utilizing) Methylotroph.</title>
        <authorList>
            <person name="Shetty S.A."/>
            <person name="Marathe N.P."/>
            <person name="Munot H."/>
            <person name="Antony C.P."/>
            <person name="Dhotre D.P."/>
            <person name="Murrell J.C."/>
            <person name="Shouche Y.S."/>
        </authorList>
    </citation>
    <scope>NUCLEOTIDE SEQUENCE [LARGE SCALE GENOMIC DNA]</scope>
    <source>
        <strain evidence="7 8">MPL</strain>
    </source>
</reference>
<dbReference type="NCBIfam" id="TIGR00229">
    <property type="entry name" value="sensory_box"/>
    <property type="match status" value="2"/>
</dbReference>
<dbReference type="CDD" id="cd01949">
    <property type="entry name" value="GGDEF"/>
    <property type="match status" value="1"/>
</dbReference>
<dbReference type="InterPro" id="IPR001638">
    <property type="entry name" value="Solute-binding_3/MltF_N"/>
</dbReference>
<dbReference type="Pfam" id="PF13426">
    <property type="entry name" value="PAS_9"/>
    <property type="match status" value="2"/>
</dbReference>
<dbReference type="InterPro" id="IPR001633">
    <property type="entry name" value="EAL_dom"/>
</dbReference>
<dbReference type="SMART" id="SM00062">
    <property type="entry name" value="PBPb"/>
    <property type="match status" value="1"/>
</dbReference>
<evidence type="ECO:0000313" key="8">
    <source>
        <dbReference type="Proteomes" id="UP000012019"/>
    </source>
</evidence>
<dbReference type="SMART" id="SM00267">
    <property type="entry name" value="GGDEF"/>
    <property type="match status" value="1"/>
</dbReference>
<dbReference type="GO" id="GO:0003824">
    <property type="term" value="F:catalytic activity"/>
    <property type="evidence" value="ECO:0007669"/>
    <property type="project" value="UniProtKB-ARBA"/>
</dbReference>
<dbReference type="SUPFAM" id="SSF141868">
    <property type="entry name" value="EAL domain-like"/>
    <property type="match status" value="1"/>
</dbReference>
<dbReference type="NCBIfam" id="TIGR00254">
    <property type="entry name" value="GGDEF"/>
    <property type="match status" value="1"/>
</dbReference>
<dbReference type="Gene3D" id="3.30.70.270">
    <property type="match status" value="1"/>
</dbReference>
<dbReference type="InterPro" id="IPR015168">
    <property type="entry name" value="SsuA/THI5"/>
</dbReference>
<dbReference type="PROSITE" id="PS50112">
    <property type="entry name" value="PAS"/>
    <property type="match status" value="2"/>
</dbReference>
<dbReference type="PATRIC" id="fig|1286106.3.peg.2085"/>
<proteinExistence type="predicted"/>
<feature type="domain" description="PAC" evidence="4">
    <location>
        <begin position="683"/>
        <end position="733"/>
    </location>
</feature>
<dbReference type="InterPro" id="IPR052155">
    <property type="entry name" value="Biofilm_reg_signaling"/>
</dbReference>
<dbReference type="CDD" id="cd00130">
    <property type="entry name" value="PAS"/>
    <property type="match status" value="2"/>
</dbReference>
<dbReference type="SUPFAM" id="SSF55785">
    <property type="entry name" value="PYP-like sensor domain (PAS domain)"/>
    <property type="match status" value="2"/>
</dbReference>
<feature type="domain" description="EAL" evidence="5">
    <location>
        <begin position="1029"/>
        <end position="1284"/>
    </location>
</feature>
<sequence>MPFFLLPILLAGLVLSSVAYSSETETLANKDPVTLQLKWSHQFQFAGYYAAVEKGFYTEAGLDVTLRERNEHIEVTDAVLNGDADYGIAGAGLLAQFANGAPVKALAAIFQHDPLVFISKAESGISTPYELAGKRVMFNANIGNYAILHALLDDAGLRPDDFTMVPQQLSLERFINDEVDVISGYITDQPFTLRQMGYAINIIDPRNYGLDFYGDILFTSEQELRNNPGRADRFLRASLKGWQYALQNPEEIIQLIVEKYHPGLSKEQLRYEARETRKLIRPDIVAIGHIEPGRLRRTADFYHQAGHVPLLNQHQLSQFIHRSRNELNLTDEELAWLAGRSRIRVGVDSDFAPYEWINAEGEYVGIAAEYIRLIEQRIGVPFEIVSDLPWHETLAMASRGELDMMSCLNLTPERAEYLNFSQPYVNNPIVIVNANRHGYIGTLDNLSGQRVAVEQDYYVHEFLARHHPEIELVLTETTAEALNKVATGSAFAYVGDAAYANFAIKQGNLLNLQFAGQTEEHTAYRIGVHHSHPELFSIINKVLASISPEERQEIENRWLGLTFTSGVQTRTLLQFAVALTIIFAIYSYWLFRLRQSRQALARSEAKLRSILNASPIPYALNDDKQRVQYINKAFTDTFGYTIEDIPSVDVWWELAYPDPEYRSQVRAVWQSYMNSPGLPQREAPFEVEIRCKNGQIRHTLINSTAIADGTQRTHIVIFYDISERKRAEEKLKLSGRVFNQAHEGILITDAKGIIVDINPAFTTITGYARDEVIGQTPRLLKSGRHTEHFYQEMWQSLQEEGHWQGEVWNIRKNGELFAELLTISTLLDEHGETQHYLGLFSDITESKQQQNALEMMAHFDMLTQLPNRSLFADRFRQAIAHSERNHSLLAIIFLDLDNFKPVNDNFGHAAGDKILIEISRRLKSCIREDDTASRLGGDEFALLLNDISSIEHCQRLLSRLHRTIELPYQIEEETISLSASIGVTLYPLDNADADTLLRHADQAMYQAKQAGRNRHYLFDAVHDQQLSMQQNQLHVIEQAFRNQEFCLYYQPKIDMRSGQLMGAEALLRWQDPSRGIVTPAQFLQSMDGTDLAIRIGNWVIEQALKELNTLKQHELQLEISLNISSHHLQWEGFFTHLDHALSRYPTVDSSLLQLEILESSVLDDLHNISSIISKCRKALGVRIALDDFGTGYSSLTHLRHLPVDVVKIDQTFVRDIIDDPNDYTIVDGVIGLTQAFHHDVIAEGVETTEHGLMLLTMGCYQAQGYKIAHPMPVDQFLQWAKNPPVNASWQLFAKAQLSEAQRYIALIQLQTHHWWQRVRANVEGAPDHVLNWPIMNYKKCHMMAWLEQAERQHLFNVEWQSALMDANIDLYHCGLTLRNQIQQNQVLLAQAGLRQFDDYYEAVQLLLARYAGPIDTHKLR</sequence>
<dbReference type="InterPro" id="IPR035965">
    <property type="entry name" value="PAS-like_dom_sf"/>
</dbReference>
<dbReference type="eggNOG" id="COG0834">
    <property type="taxonomic scope" value="Bacteria"/>
</dbReference>
<dbReference type="CDD" id="cd01948">
    <property type="entry name" value="EAL"/>
    <property type="match status" value="1"/>
</dbReference>
<dbReference type="InterPro" id="IPR000700">
    <property type="entry name" value="PAS-assoc_C"/>
</dbReference>
<dbReference type="InterPro" id="IPR035919">
    <property type="entry name" value="EAL_sf"/>
</dbReference>
<dbReference type="CDD" id="cd01007">
    <property type="entry name" value="PBP2_BvgS_HisK_like"/>
    <property type="match status" value="1"/>
</dbReference>
<name>M7PPM3_9GAMM</name>
<evidence type="ECO:0000259" key="3">
    <source>
        <dbReference type="PROSITE" id="PS50112"/>
    </source>
</evidence>
<dbReference type="PANTHER" id="PTHR44757">
    <property type="entry name" value="DIGUANYLATE CYCLASE DGCP"/>
    <property type="match status" value="1"/>
</dbReference>
<dbReference type="Pfam" id="PF00563">
    <property type="entry name" value="EAL"/>
    <property type="match status" value="1"/>
</dbReference>
<organism evidence="7 8">
    <name type="scientific">Methylophaga lonarensis MPL</name>
    <dbReference type="NCBI Taxonomy" id="1286106"/>
    <lineage>
        <taxon>Bacteria</taxon>
        <taxon>Pseudomonadati</taxon>
        <taxon>Pseudomonadota</taxon>
        <taxon>Gammaproteobacteria</taxon>
        <taxon>Thiotrichales</taxon>
        <taxon>Piscirickettsiaceae</taxon>
        <taxon>Methylophaga</taxon>
    </lineage>
</organism>
<dbReference type="SUPFAM" id="SSF53850">
    <property type="entry name" value="Periplasmic binding protein-like II"/>
    <property type="match status" value="2"/>
</dbReference>
<dbReference type="PROSITE" id="PS50883">
    <property type="entry name" value="EAL"/>
    <property type="match status" value="1"/>
</dbReference>
<evidence type="ECO:0000259" key="4">
    <source>
        <dbReference type="PROSITE" id="PS50113"/>
    </source>
</evidence>
<keyword evidence="2" id="KW-0732">Signal</keyword>
<dbReference type="FunFam" id="3.30.70.270:FF:000001">
    <property type="entry name" value="Diguanylate cyclase domain protein"/>
    <property type="match status" value="1"/>
</dbReference>
<gene>
    <name evidence="7" type="ORF">MPL1_10432</name>
</gene>
<dbReference type="STRING" id="1286106.MPL1_10432"/>
<accession>M7PPM3</accession>
<dbReference type="EMBL" id="APHR01000057">
    <property type="protein sequence ID" value="EMR12409.1"/>
    <property type="molecule type" value="Genomic_DNA"/>
</dbReference>
<protein>
    <submittedName>
        <fullName evidence="7">Diguanylate cyclase/phosphodiesterase</fullName>
    </submittedName>
</protein>
<dbReference type="SUPFAM" id="SSF55073">
    <property type="entry name" value="Nucleotide cyclase"/>
    <property type="match status" value="1"/>
</dbReference>